<protein>
    <submittedName>
        <fullName evidence="7">Efflux RND transporter periplasmic adaptor subunit</fullName>
    </submittedName>
</protein>
<evidence type="ECO:0000256" key="5">
    <source>
        <dbReference type="SAM" id="MobiDB-lite"/>
    </source>
</evidence>
<evidence type="ECO:0000256" key="3">
    <source>
        <dbReference type="ARBA" id="ARBA00023054"/>
    </source>
</evidence>
<comment type="similarity">
    <text evidence="2">Belongs to the membrane fusion protein (MFP) (TC 8.A.1) family.</text>
</comment>
<evidence type="ECO:0000313" key="8">
    <source>
        <dbReference type="Proteomes" id="UP000809587"/>
    </source>
</evidence>
<dbReference type="Gene3D" id="2.40.30.170">
    <property type="match status" value="1"/>
</dbReference>
<sequence>MGIGLRRRWRTRRTRWWAAGAAGLLLLGAAGVRIWTADTPHAPTRPVTVAVDRGPVVVEVATTGTVQPATTRGLSFTVAGTVQTVSVRPGSVVTVGQQLATLAEADTADAADTVQDARTELAEARDALTTAWDAADDPAPDCATGTGSGAGARPVLWHSPEPTGTTGATPTTGTPTTGGSPTSRPTASSASPSRTPGGPVPTATGGPGAAPAPAGPGSGGADCGADAGDAARGTDPILAAQRRVNRAEAALAQAQEALDGATISAPMAGTVLSVAGPVGSRVNRDSTFITLADTYAMQVVATFPEADAGALAVGQSATLALAGRPEQPFEASVVQVDPVGTTDGTMVRYGVVLSFTTAPEDLLVGQSAAVTVQTGAVQDAVRVPSTAVHEGPDRTGRVLPADGGPARTVTVGLRGGRYTEITSGVDAGELVRRSW</sequence>
<proteinExistence type="inferred from homology"/>
<dbReference type="Pfam" id="PF25973">
    <property type="entry name" value="BSH_CzcB"/>
    <property type="match status" value="1"/>
</dbReference>
<feature type="region of interest" description="Disordered" evidence="5">
    <location>
        <begin position="130"/>
        <end position="229"/>
    </location>
</feature>
<accession>A0ABS2JDI0</accession>
<dbReference type="InterPro" id="IPR006143">
    <property type="entry name" value="RND_pump_MFP"/>
</dbReference>
<dbReference type="InterPro" id="IPR050465">
    <property type="entry name" value="UPF0194_transport"/>
</dbReference>
<gene>
    <name evidence="7" type="ORF">JQN84_17025</name>
</gene>
<evidence type="ECO:0000256" key="1">
    <source>
        <dbReference type="ARBA" id="ARBA00004196"/>
    </source>
</evidence>
<organism evidence="7 8">
    <name type="scientific">Micromonospora humidisoli</name>
    <dbReference type="NCBI Taxonomy" id="2807622"/>
    <lineage>
        <taxon>Bacteria</taxon>
        <taxon>Bacillati</taxon>
        <taxon>Actinomycetota</taxon>
        <taxon>Actinomycetes</taxon>
        <taxon>Micromonosporales</taxon>
        <taxon>Micromonosporaceae</taxon>
        <taxon>Micromonospora</taxon>
    </lineage>
</organism>
<evidence type="ECO:0000259" key="6">
    <source>
        <dbReference type="Pfam" id="PF25973"/>
    </source>
</evidence>
<dbReference type="EMBL" id="JAFEUO010000004">
    <property type="protein sequence ID" value="MBM7084221.1"/>
    <property type="molecule type" value="Genomic_DNA"/>
</dbReference>
<dbReference type="PANTHER" id="PTHR32347">
    <property type="entry name" value="EFFLUX SYSTEM COMPONENT YKNX-RELATED"/>
    <property type="match status" value="1"/>
</dbReference>
<dbReference type="Proteomes" id="UP000809587">
    <property type="component" value="Unassembled WGS sequence"/>
</dbReference>
<evidence type="ECO:0000256" key="4">
    <source>
        <dbReference type="SAM" id="Coils"/>
    </source>
</evidence>
<feature type="domain" description="CzcB-like barrel-sandwich hybrid" evidence="6">
    <location>
        <begin position="77"/>
        <end position="293"/>
    </location>
</feature>
<dbReference type="RefSeq" id="WP_204959337.1">
    <property type="nucleotide sequence ID" value="NZ_JAFEUO010000004.1"/>
</dbReference>
<comment type="subcellular location">
    <subcellularLocation>
        <location evidence="1">Cell envelope</location>
    </subcellularLocation>
</comment>
<dbReference type="NCBIfam" id="TIGR01730">
    <property type="entry name" value="RND_mfp"/>
    <property type="match status" value="1"/>
</dbReference>
<name>A0ABS2JDI0_9ACTN</name>
<dbReference type="PANTHER" id="PTHR32347:SF29">
    <property type="entry name" value="UPF0194 MEMBRANE PROTEIN YBHG"/>
    <property type="match status" value="1"/>
</dbReference>
<dbReference type="Gene3D" id="6.20.50.140">
    <property type="match status" value="1"/>
</dbReference>
<keyword evidence="8" id="KW-1185">Reference proteome</keyword>
<feature type="coiled-coil region" evidence="4">
    <location>
        <begin position="237"/>
        <end position="264"/>
    </location>
</feature>
<dbReference type="Gene3D" id="2.40.50.100">
    <property type="match status" value="1"/>
</dbReference>
<feature type="compositionally biased region" description="Low complexity" evidence="5">
    <location>
        <begin position="159"/>
        <end position="212"/>
    </location>
</feature>
<comment type="caution">
    <text evidence="7">The sequence shown here is derived from an EMBL/GenBank/DDBJ whole genome shotgun (WGS) entry which is preliminary data.</text>
</comment>
<dbReference type="InterPro" id="IPR058647">
    <property type="entry name" value="BSH_CzcB-like"/>
</dbReference>
<evidence type="ECO:0000256" key="2">
    <source>
        <dbReference type="ARBA" id="ARBA00009477"/>
    </source>
</evidence>
<reference evidence="7 8" key="1">
    <citation type="submission" date="2021-02" db="EMBL/GenBank/DDBJ databases">
        <authorList>
            <person name="Lee D.-H."/>
        </authorList>
    </citation>
    <scope>NUCLEOTIDE SEQUENCE [LARGE SCALE GENOMIC DNA]</scope>
    <source>
        <strain evidence="7 8">MMS20-R2-29</strain>
    </source>
</reference>
<evidence type="ECO:0000313" key="7">
    <source>
        <dbReference type="EMBL" id="MBM7084221.1"/>
    </source>
</evidence>
<keyword evidence="3 4" id="KW-0175">Coiled coil</keyword>